<name>A0A3G9ITU5_9ACTN</name>
<dbReference type="SUPFAM" id="SSF53597">
    <property type="entry name" value="Dihydrofolate reductase-like"/>
    <property type="match status" value="1"/>
</dbReference>
<evidence type="ECO:0000313" key="5">
    <source>
        <dbReference type="EMBL" id="BBH17051.1"/>
    </source>
</evidence>
<dbReference type="GO" id="GO:0009231">
    <property type="term" value="P:riboflavin biosynthetic process"/>
    <property type="evidence" value="ECO:0007669"/>
    <property type="project" value="InterPro"/>
</dbReference>
<dbReference type="KEGG" id="nbe:Back2_13380"/>
<dbReference type="GO" id="GO:0008703">
    <property type="term" value="F:5-amino-6-(5-phosphoribosylamino)uracil reductase activity"/>
    <property type="evidence" value="ECO:0007669"/>
    <property type="project" value="InterPro"/>
</dbReference>
<evidence type="ECO:0000256" key="1">
    <source>
        <dbReference type="ARBA" id="ARBA00005104"/>
    </source>
</evidence>
<dbReference type="OrthoDB" id="5243299at2"/>
<gene>
    <name evidence="5" type="ORF">Back2_13380</name>
</gene>
<proteinExistence type="predicted"/>
<dbReference type="RefSeq" id="WP_125567905.1">
    <property type="nucleotide sequence ID" value="NZ_AP019307.1"/>
</dbReference>
<dbReference type="InterPro" id="IPR024072">
    <property type="entry name" value="DHFR-like_dom_sf"/>
</dbReference>
<evidence type="ECO:0000259" key="4">
    <source>
        <dbReference type="Pfam" id="PF01872"/>
    </source>
</evidence>
<dbReference type="InterPro" id="IPR050765">
    <property type="entry name" value="Riboflavin_Biosynth_HTPR"/>
</dbReference>
<dbReference type="PANTHER" id="PTHR38011:SF7">
    <property type="entry name" value="2,5-DIAMINO-6-RIBOSYLAMINO-4(3H)-PYRIMIDINONE 5'-PHOSPHATE REDUCTASE"/>
    <property type="match status" value="1"/>
</dbReference>
<keyword evidence="3" id="KW-0560">Oxidoreductase</keyword>
<dbReference type="Pfam" id="PF01872">
    <property type="entry name" value="RibD_C"/>
    <property type="match status" value="1"/>
</dbReference>
<dbReference type="Proteomes" id="UP000271573">
    <property type="component" value="Chromosome"/>
</dbReference>
<dbReference type="EMBL" id="AP019307">
    <property type="protein sequence ID" value="BBH17051.1"/>
    <property type="molecule type" value="Genomic_DNA"/>
</dbReference>
<dbReference type="AlphaFoldDB" id="A0A3G9ITU5"/>
<evidence type="ECO:0000256" key="2">
    <source>
        <dbReference type="ARBA" id="ARBA00022857"/>
    </source>
</evidence>
<reference evidence="5 6" key="1">
    <citation type="submission" date="2018-11" db="EMBL/GenBank/DDBJ databases">
        <title>Complete genome sequence of Nocardioides baekrokdamisoli strain KCTC 39748.</title>
        <authorList>
            <person name="Kang S.W."/>
            <person name="Lee K.C."/>
            <person name="Kim K.K."/>
            <person name="Kim J.S."/>
            <person name="Kim D.S."/>
            <person name="Ko S.H."/>
            <person name="Yang S.H."/>
            <person name="Shin Y.K."/>
            <person name="Lee J.S."/>
        </authorList>
    </citation>
    <scope>NUCLEOTIDE SEQUENCE [LARGE SCALE GENOMIC DNA]</scope>
    <source>
        <strain evidence="5 6">KCTC 39748</strain>
    </source>
</reference>
<evidence type="ECO:0000313" key="6">
    <source>
        <dbReference type="Proteomes" id="UP000271573"/>
    </source>
</evidence>
<keyword evidence="2" id="KW-0521">NADP</keyword>
<dbReference type="InterPro" id="IPR002734">
    <property type="entry name" value="RibDG_C"/>
</dbReference>
<sequence length="181" mass="18937">MRTLLGDTSYTWPAGPWVRATMVSTADGSAHGPDGLSGTINNATDKELFNRLRDTADVILVGGGTARAEGYGPVTTPIVVVAHGFPADLAWATVVSGEPRSIITGMYEDGYQHIHVEGGPHLLTDLLTAGVVDELCVTYTPALVGGSYGRITAGPDLSVGLTLASLAEDDGTLFARWLVNR</sequence>
<accession>A0A3G9ITU5</accession>
<evidence type="ECO:0000256" key="3">
    <source>
        <dbReference type="ARBA" id="ARBA00023002"/>
    </source>
</evidence>
<dbReference type="Gene3D" id="3.40.430.10">
    <property type="entry name" value="Dihydrofolate Reductase, subunit A"/>
    <property type="match status" value="2"/>
</dbReference>
<dbReference type="PANTHER" id="PTHR38011">
    <property type="entry name" value="DIHYDROFOLATE REDUCTASE FAMILY PROTEIN (AFU_ORTHOLOGUE AFUA_8G06820)"/>
    <property type="match status" value="1"/>
</dbReference>
<organism evidence="5 6">
    <name type="scientific">Nocardioides baekrokdamisoli</name>
    <dbReference type="NCBI Taxonomy" id="1804624"/>
    <lineage>
        <taxon>Bacteria</taxon>
        <taxon>Bacillati</taxon>
        <taxon>Actinomycetota</taxon>
        <taxon>Actinomycetes</taxon>
        <taxon>Propionibacteriales</taxon>
        <taxon>Nocardioidaceae</taxon>
        <taxon>Nocardioides</taxon>
    </lineage>
</organism>
<comment type="pathway">
    <text evidence="1">Cofactor biosynthesis; riboflavin biosynthesis.</text>
</comment>
<protein>
    <recommendedName>
        <fullName evidence="4">Bacterial bifunctional deaminase-reductase C-terminal domain-containing protein</fullName>
    </recommendedName>
</protein>
<keyword evidence="6" id="KW-1185">Reference proteome</keyword>
<feature type="domain" description="Bacterial bifunctional deaminase-reductase C-terminal" evidence="4">
    <location>
        <begin position="16"/>
        <end position="167"/>
    </location>
</feature>